<feature type="transmembrane region" description="Helical" evidence="14">
    <location>
        <begin position="46"/>
        <end position="68"/>
    </location>
</feature>
<comment type="similarity">
    <text evidence="2 14">Belongs to the LPG synthase family.</text>
</comment>
<evidence type="ECO:0000256" key="9">
    <source>
        <dbReference type="ARBA" id="ARBA00023098"/>
    </source>
</evidence>
<comment type="subcellular location">
    <subcellularLocation>
        <location evidence="1 14">Cell membrane</location>
        <topology evidence="1 14">Multi-pass membrane protein</topology>
    </subcellularLocation>
</comment>
<evidence type="ECO:0000256" key="7">
    <source>
        <dbReference type="ARBA" id="ARBA00022692"/>
    </source>
</evidence>
<dbReference type="Pfam" id="PF03706">
    <property type="entry name" value="LPG_synthase_TM"/>
    <property type="match status" value="1"/>
</dbReference>
<comment type="catalytic activity">
    <reaction evidence="13 14">
        <text>L-lysyl-tRNA(Lys) + a 1,2-diacyl-sn-glycero-3-phospho-(1'-sn-glycerol) = a 1,2-diacyl-sn-glycero-3-phospho-1'-(3'-O-L-lysyl)-sn-glycerol + tRNA(Lys)</text>
        <dbReference type="Rhea" id="RHEA:10668"/>
        <dbReference type="Rhea" id="RHEA-COMP:9696"/>
        <dbReference type="Rhea" id="RHEA-COMP:9697"/>
        <dbReference type="ChEBI" id="CHEBI:64716"/>
        <dbReference type="ChEBI" id="CHEBI:75792"/>
        <dbReference type="ChEBI" id="CHEBI:78442"/>
        <dbReference type="ChEBI" id="CHEBI:78529"/>
        <dbReference type="EC" id="2.3.2.3"/>
    </reaction>
</comment>
<reference evidence="16 17" key="1">
    <citation type="submission" date="2024-02" db="EMBL/GenBank/DDBJ databases">
        <title>Seven novel Bacillus-like species.</title>
        <authorList>
            <person name="Liu G."/>
        </authorList>
    </citation>
    <scope>NUCLEOTIDE SEQUENCE [LARGE SCALE GENOMIC DNA]</scope>
    <source>
        <strain evidence="16 17">FJAT-52054</strain>
    </source>
</reference>
<accession>A0ABZ2NE12</accession>
<evidence type="ECO:0000256" key="6">
    <source>
        <dbReference type="ARBA" id="ARBA00022679"/>
    </source>
</evidence>
<dbReference type="InterPro" id="IPR016181">
    <property type="entry name" value="Acyl_CoA_acyltransferase"/>
</dbReference>
<feature type="transmembrane region" description="Helical" evidence="14">
    <location>
        <begin position="400"/>
        <end position="420"/>
    </location>
</feature>
<comment type="function">
    <text evidence="14">Catalyzes the transfer of a lysyl group from L-lysyl-tRNA(Lys) to membrane-bound phosphatidylglycerol (PG), which produces lysylphosphatidylglycerol (LPG), a major component of the bacterial membrane with a positive net charge. LPG synthesis contributes to bacterial virulence as it is involved in the resistance mechanism against cationic antimicrobial peptides (CAMP) produces by the host's immune system (defensins, cathelicidins) and by the competing microorganisms.</text>
</comment>
<organism evidence="16 17">
    <name type="scientific">Metabacillus sediminis</name>
    <dbReference type="NCBI Taxonomy" id="3117746"/>
    <lineage>
        <taxon>Bacteria</taxon>
        <taxon>Bacillati</taxon>
        <taxon>Bacillota</taxon>
        <taxon>Bacilli</taxon>
        <taxon>Bacillales</taxon>
        <taxon>Bacillaceae</taxon>
        <taxon>Metabacillus</taxon>
    </lineage>
</organism>
<keyword evidence="9 14" id="KW-0443">Lipid metabolism</keyword>
<dbReference type="InterPro" id="IPR024320">
    <property type="entry name" value="LPG_synthase_C"/>
</dbReference>
<dbReference type="InterPro" id="IPR022791">
    <property type="entry name" value="L-PG_synthase/AglD"/>
</dbReference>
<evidence type="ECO:0000259" key="15">
    <source>
        <dbReference type="Pfam" id="PF09924"/>
    </source>
</evidence>
<feature type="transmembrane region" description="Helical" evidence="14">
    <location>
        <begin position="196"/>
        <end position="219"/>
    </location>
</feature>
<feature type="domain" description="Phosphatidylglycerol lysyltransferase C-terminal" evidence="15">
    <location>
        <begin position="538"/>
        <end position="827"/>
    </location>
</feature>
<evidence type="ECO:0000313" key="17">
    <source>
        <dbReference type="Proteomes" id="UP001377337"/>
    </source>
</evidence>
<evidence type="ECO:0000256" key="3">
    <source>
        <dbReference type="ARBA" id="ARBA00012014"/>
    </source>
</evidence>
<evidence type="ECO:0000256" key="1">
    <source>
        <dbReference type="ARBA" id="ARBA00004651"/>
    </source>
</evidence>
<evidence type="ECO:0000256" key="10">
    <source>
        <dbReference type="ARBA" id="ARBA00023136"/>
    </source>
</evidence>
<feature type="transmembrane region" description="Helical" evidence="14">
    <location>
        <begin position="498"/>
        <end position="520"/>
    </location>
</feature>
<keyword evidence="7 14" id="KW-0812">Transmembrane</keyword>
<keyword evidence="10 14" id="KW-0472">Membrane</keyword>
<gene>
    <name evidence="14 16" type="primary">mprF</name>
    <name evidence="16" type="ORF">WCV65_15550</name>
</gene>
<evidence type="ECO:0000256" key="2">
    <source>
        <dbReference type="ARBA" id="ARBA00008627"/>
    </source>
</evidence>
<keyword evidence="17" id="KW-1185">Reference proteome</keyword>
<feature type="transmembrane region" description="Helical" evidence="14">
    <location>
        <begin position="6"/>
        <end position="25"/>
    </location>
</feature>
<dbReference type="PANTHER" id="PTHR34697">
    <property type="entry name" value="PHOSPHATIDYLGLYCEROL LYSYLTRANSFERASE"/>
    <property type="match status" value="1"/>
</dbReference>
<evidence type="ECO:0000256" key="14">
    <source>
        <dbReference type="RuleBase" id="RU363042"/>
    </source>
</evidence>
<proteinExistence type="inferred from homology"/>
<dbReference type="EMBL" id="CP147407">
    <property type="protein sequence ID" value="WXB95964.1"/>
    <property type="molecule type" value="Genomic_DNA"/>
</dbReference>
<dbReference type="RefSeq" id="WP_338777688.1">
    <property type="nucleotide sequence ID" value="NZ_CP147407.1"/>
</dbReference>
<feature type="transmembrane region" description="Helical" evidence="14">
    <location>
        <begin position="272"/>
        <end position="296"/>
    </location>
</feature>
<protein>
    <recommendedName>
        <fullName evidence="4 14">Phosphatidylglycerol lysyltransferase</fullName>
        <ecNumber evidence="3 14">2.3.2.3</ecNumber>
    </recommendedName>
    <alternativeName>
        <fullName evidence="12 14">Lysylphosphatidylglycerol synthase</fullName>
    </alternativeName>
</protein>
<evidence type="ECO:0000256" key="8">
    <source>
        <dbReference type="ARBA" id="ARBA00022989"/>
    </source>
</evidence>
<dbReference type="Proteomes" id="UP001377337">
    <property type="component" value="Chromosome"/>
</dbReference>
<keyword evidence="6 14" id="KW-0808">Transferase</keyword>
<dbReference type="InterPro" id="IPR051211">
    <property type="entry name" value="PG_lysyltransferase"/>
</dbReference>
<sequence>MGKQVNLVKLAKILIPFVIIIFIYMEGKKEINQIDPSSLLIQLKSLEPMQIAAMLLIGLAGVSALMAYDLVLTKKLNVSLPWHTFLKVSWIANTFNSVIGFGGFAGAALRGLLLKNHVRDSMIFLSSIVWLMPIMLTGISILAWLPIFSAGTMIPIYTSYPWVKFLLWGMALYLPVYLLTCLVLKNKKPFFSINRWTAWGIAASLLEWIAASLVLWAIALITGTNIPFVSMLTIFVLASIAGVISLVPGGIGSFDLLLLVGLNHAGAQDSQILIILLFYRVFYSLIPFVIGLFFALSEAYSQTRDTVADPFKNNKWMKRFSFIPNSLIPNLSFWALAVLVFLSGVLLLLSAATPGILERIKFAEKLLSEPVMNISDLLSVTAGISLILLSRSIQLKVKSAYVLTYMALLGGALFTFSKGLDYEESLFLMAILALLRLSKNHFYRERHPFSWKASIYMMALTLCALLGYISIGFFDQPFEQLSLPASVKDVLIKTPGELIITAASGFILAVLFNTIGFTFLMKKEQTARNSAELLEFLEYTKGNVLTHLALMGDKEYFWNKNRDVFMMYTVYSDKLVVLGDPIGDRNSFGKAIMELREYADIRGLAPIFYQTEKDWLSLYHENGYQFFKLGEEAYVNLEEFTLTGKKKTNLRTVRNKFEREGYDFTIAEPPFSDSFIQELEAVSLDWLNGRKEKGFSLGYFDRDYIQRAPVAVLRNSAGTMMGFATIIPVYDGETISVDLMRYSQEVPSGTMDMIFISTMLHMKEQGYKWFNLGMAPLSNVGQNKYAFWSEKAAARIYRHGQYFYQFEGIRKYKEKFASRWEPKYLAFSSRSALPVTMLQLSRLIQKDIEKN</sequence>
<feature type="transmembrane region" description="Helical" evidence="14">
    <location>
        <begin position="231"/>
        <end position="260"/>
    </location>
</feature>
<evidence type="ECO:0000256" key="11">
    <source>
        <dbReference type="ARBA" id="ARBA00023251"/>
    </source>
</evidence>
<feature type="transmembrane region" description="Helical" evidence="14">
    <location>
        <begin position="165"/>
        <end position="184"/>
    </location>
</feature>
<evidence type="ECO:0000256" key="12">
    <source>
        <dbReference type="ARBA" id="ARBA00031899"/>
    </source>
</evidence>
<feature type="transmembrane region" description="Helical" evidence="14">
    <location>
        <begin position="455"/>
        <end position="474"/>
    </location>
</feature>
<evidence type="ECO:0000256" key="4">
    <source>
        <dbReference type="ARBA" id="ARBA00021546"/>
    </source>
</evidence>
<dbReference type="SUPFAM" id="SSF55729">
    <property type="entry name" value="Acyl-CoA N-acyltransferases (Nat)"/>
    <property type="match status" value="1"/>
</dbReference>
<dbReference type="PANTHER" id="PTHR34697:SF2">
    <property type="entry name" value="PHOSPHATIDYLGLYCEROL LYSYLTRANSFERASE"/>
    <property type="match status" value="1"/>
</dbReference>
<evidence type="ECO:0000256" key="13">
    <source>
        <dbReference type="ARBA" id="ARBA00047540"/>
    </source>
</evidence>
<feature type="transmembrane region" description="Helical" evidence="14">
    <location>
        <begin position="88"/>
        <end position="109"/>
    </location>
</feature>
<keyword evidence="5" id="KW-1003">Cell membrane</keyword>
<keyword evidence="8 14" id="KW-1133">Transmembrane helix</keyword>
<dbReference type="EC" id="2.3.2.3" evidence="3 14"/>
<feature type="transmembrane region" description="Helical" evidence="14">
    <location>
        <begin position="331"/>
        <end position="357"/>
    </location>
</feature>
<evidence type="ECO:0000313" key="16">
    <source>
        <dbReference type="EMBL" id="WXB95964.1"/>
    </source>
</evidence>
<dbReference type="Pfam" id="PF09924">
    <property type="entry name" value="LPG_synthase_C"/>
    <property type="match status" value="1"/>
</dbReference>
<dbReference type="NCBIfam" id="NF033480">
    <property type="entry name" value="bifunc_MprF"/>
    <property type="match status" value="1"/>
</dbReference>
<keyword evidence="11 14" id="KW-0046">Antibiotic resistance</keyword>
<feature type="transmembrane region" description="Helical" evidence="14">
    <location>
        <begin position="426"/>
        <end position="443"/>
    </location>
</feature>
<name>A0ABZ2NE12_9BACI</name>
<feature type="transmembrane region" description="Helical" evidence="14">
    <location>
        <begin position="121"/>
        <end position="145"/>
    </location>
</feature>
<evidence type="ECO:0000256" key="5">
    <source>
        <dbReference type="ARBA" id="ARBA00022475"/>
    </source>
</evidence>